<proteinExistence type="predicted"/>
<sequence length="293" mass="33111">MSSQPKTVITISGQRPPNREAASASEIFPTIDPQALEVPPDTPKLEYSRLPNSTSFRLLQILSDSGQDILRCKMFDADLAAQDTPRYIALSYTWHEESLPNIFRPVLINEKYLKVSLNLWNFLQNYRETAGERIIWIDQICINQDDKDECVQQMGQMCAIYERASMDLFWIGEPDQHTEDVMHMLESLNRLEMSHLASGDQRPGIDALRNPIYTHDELPRAASERRTPELGSLTGIDPAFQGYDASRQDICPDELGRESEFYAFAALAPTRLSKVGGRGLSGCHSSSHQPRLP</sequence>
<dbReference type="Pfam" id="PF06985">
    <property type="entry name" value="HET"/>
    <property type="match status" value="1"/>
</dbReference>
<evidence type="ECO:0000313" key="4">
    <source>
        <dbReference type="Proteomes" id="UP000288168"/>
    </source>
</evidence>
<evidence type="ECO:0000256" key="1">
    <source>
        <dbReference type="SAM" id="MobiDB-lite"/>
    </source>
</evidence>
<dbReference type="EMBL" id="NKCI01000294">
    <property type="protein sequence ID" value="RSL44319.1"/>
    <property type="molecule type" value="Genomic_DNA"/>
</dbReference>
<dbReference type="InterPro" id="IPR010730">
    <property type="entry name" value="HET"/>
</dbReference>
<reference evidence="3 4" key="1">
    <citation type="submission" date="2017-06" db="EMBL/GenBank/DDBJ databases">
        <title>Comparative genomic analysis of Ambrosia Fusariam Clade fungi.</title>
        <authorList>
            <person name="Stajich J.E."/>
            <person name="Carrillo J."/>
            <person name="Kijimoto T."/>
            <person name="Eskalen A."/>
            <person name="O'Donnell K."/>
            <person name="Kasson M."/>
        </authorList>
    </citation>
    <scope>NUCLEOTIDE SEQUENCE [LARGE SCALE GENOMIC DNA]</scope>
    <source>
        <strain evidence="3 4">NRRL62584</strain>
    </source>
</reference>
<dbReference type="PANTHER" id="PTHR24148">
    <property type="entry name" value="ANKYRIN REPEAT DOMAIN-CONTAINING PROTEIN 39 HOMOLOG-RELATED"/>
    <property type="match status" value="1"/>
</dbReference>
<dbReference type="InterPro" id="IPR052895">
    <property type="entry name" value="HetReg/Transcr_Mod"/>
</dbReference>
<dbReference type="STRING" id="1325734.A0A428NU89"/>
<evidence type="ECO:0000259" key="2">
    <source>
        <dbReference type="Pfam" id="PF06985"/>
    </source>
</evidence>
<dbReference type="Proteomes" id="UP000288168">
    <property type="component" value="Unassembled WGS sequence"/>
</dbReference>
<feature type="compositionally biased region" description="Polar residues" evidence="1">
    <location>
        <begin position="1"/>
        <end position="15"/>
    </location>
</feature>
<organism evidence="3 4">
    <name type="scientific">Fusarium duplospermum</name>
    <dbReference type="NCBI Taxonomy" id="1325734"/>
    <lineage>
        <taxon>Eukaryota</taxon>
        <taxon>Fungi</taxon>
        <taxon>Dikarya</taxon>
        <taxon>Ascomycota</taxon>
        <taxon>Pezizomycotina</taxon>
        <taxon>Sordariomycetes</taxon>
        <taxon>Hypocreomycetidae</taxon>
        <taxon>Hypocreales</taxon>
        <taxon>Nectriaceae</taxon>
        <taxon>Fusarium</taxon>
        <taxon>Fusarium solani species complex</taxon>
    </lineage>
</organism>
<gene>
    <name evidence="3" type="ORF">CEP54_014737</name>
</gene>
<dbReference type="OrthoDB" id="3548654at2759"/>
<protein>
    <recommendedName>
        <fullName evidence="2">Heterokaryon incompatibility domain-containing protein</fullName>
    </recommendedName>
</protein>
<feature type="domain" description="Heterokaryon incompatibility" evidence="2">
    <location>
        <begin position="87"/>
        <end position="197"/>
    </location>
</feature>
<evidence type="ECO:0000313" key="3">
    <source>
        <dbReference type="EMBL" id="RSL44319.1"/>
    </source>
</evidence>
<dbReference type="PANTHER" id="PTHR24148:SF64">
    <property type="entry name" value="HETEROKARYON INCOMPATIBILITY DOMAIN-CONTAINING PROTEIN"/>
    <property type="match status" value="1"/>
</dbReference>
<feature type="region of interest" description="Disordered" evidence="1">
    <location>
        <begin position="1"/>
        <end position="25"/>
    </location>
</feature>
<name>A0A428NU89_9HYPO</name>
<comment type="caution">
    <text evidence="3">The sequence shown here is derived from an EMBL/GenBank/DDBJ whole genome shotgun (WGS) entry which is preliminary data.</text>
</comment>
<accession>A0A428NU89</accession>
<keyword evidence="4" id="KW-1185">Reference proteome</keyword>
<dbReference type="AlphaFoldDB" id="A0A428NU89"/>